<keyword evidence="3" id="KW-1185">Reference proteome</keyword>
<reference evidence="2 3" key="1">
    <citation type="submission" date="2018-11" db="EMBL/GenBank/DDBJ databases">
        <title>Parancylomarina longa gen. nov., sp. nov., isolated from sediments of southern Okinawa.</title>
        <authorList>
            <person name="Fu T."/>
        </authorList>
    </citation>
    <scope>NUCLEOTIDE SEQUENCE [LARGE SCALE GENOMIC DNA]</scope>
    <source>
        <strain evidence="2 3">T3-2 S1-C</strain>
    </source>
</reference>
<accession>A0A434AW50</accession>
<dbReference type="AlphaFoldDB" id="A0A434AW50"/>
<comment type="caution">
    <text evidence="2">The sequence shown here is derived from an EMBL/GenBank/DDBJ whole genome shotgun (WGS) entry which is preliminary data.</text>
</comment>
<organism evidence="2 3">
    <name type="scientific">Ancylomarina longa</name>
    <dbReference type="NCBI Taxonomy" id="2487017"/>
    <lineage>
        <taxon>Bacteria</taxon>
        <taxon>Pseudomonadati</taxon>
        <taxon>Bacteroidota</taxon>
        <taxon>Bacteroidia</taxon>
        <taxon>Marinilabiliales</taxon>
        <taxon>Marinifilaceae</taxon>
        <taxon>Ancylomarina</taxon>
    </lineage>
</organism>
<gene>
    <name evidence="2" type="ORF">DLK05_06270</name>
</gene>
<proteinExistence type="predicted"/>
<dbReference type="PROSITE" id="PS00194">
    <property type="entry name" value="THIOREDOXIN_1"/>
    <property type="match status" value="1"/>
</dbReference>
<evidence type="ECO:0008006" key="4">
    <source>
        <dbReference type="Google" id="ProtNLM"/>
    </source>
</evidence>
<dbReference type="SUPFAM" id="SSF52833">
    <property type="entry name" value="Thioredoxin-like"/>
    <property type="match status" value="1"/>
</dbReference>
<dbReference type="InterPro" id="IPR036249">
    <property type="entry name" value="Thioredoxin-like_sf"/>
</dbReference>
<dbReference type="EMBL" id="RJJX01000006">
    <property type="protein sequence ID" value="RUT78741.1"/>
    <property type="molecule type" value="Genomic_DNA"/>
</dbReference>
<sequence>MRRIVLFVFVLVMFNSCGFIINPRYVNMSKKTQSKYNVPKLTESKHLFRESGPYEIYSTTVKSTRDLIKESDKPYSLLVFYAHWCAPCHKNMPILNKFDLHNKDSINLIFISSSDWLEKDREIDYLRKYKVRNKISLIIDYKEYGSEFMNWNRISNFIHDLVPQEDTQYQLSNIGLPHYMLFNNRGELLLETGAPFDIEKYENLIRF</sequence>
<dbReference type="Proteomes" id="UP000282985">
    <property type="component" value="Unassembled WGS sequence"/>
</dbReference>
<evidence type="ECO:0000256" key="1">
    <source>
        <dbReference type="ARBA" id="ARBA00023284"/>
    </source>
</evidence>
<protein>
    <recommendedName>
        <fullName evidence="4">Thioredoxin domain-containing protein</fullName>
    </recommendedName>
</protein>
<keyword evidence="1" id="KW-0676">Redox-active center</keyword>
<name>A0A434AW50_9BACT</name>
<dbReference type="OrthoDB" id="6399635at2"/>
<evidence type="ECO:0000313" key="3">
    <source>
        <dbReference type="Proteomes" id="UP000282985"/>
    </source>
</evidence>
<dbReference type="Pfam" id="PF14595">
    <property type="entry name" value="Thioredoxin_9"/>
    <property type="match status" value="1"/>
</dbReference>
<dbReference type="InterPro" id="IPR017937">
    <property type="entry name" value="Thioredoxin_CS"/>
</dbReference>
<evidence type="ECO:0000313" key="2">
    <source>
        <dbReference type="EMBL" id="RUT78741.1"/>
    </source>
</evidence>
<dbReference type="Gene3D" id="3.40.30.10">
    <property type="entry name" value="Glutaredoxin"/>
    <property type="match status" value="1"/>
</dbReference>